<dbReference type="Proteomes" id="UP000066284">
    <property type="component" value="Chromosome 1"/>
</dbReference>
<keyword evidence="5 8" id="KW-0812">Transmembrane</keyword>
<dbReference type="InterPro" id="IPR000522">
    <property type="entry name" value="ABC_transptr_permease_BtuC"/>
</dbReference>
<dbReference type="AlphaFoldDB" id="A0A0S4KUP9"/>
<dbReference type="FunFam" id="1.10.3470.10:FF:000001">
    <property type="entry name" value="Vitamin B12 ABC transporter permease BtuC"/>
    <property type="match status" value="1"/>
</dbReference>
<evidence type="ECO:0000256" key="3">
    <source>
        <dbReference type="ARBA" id="ARBA00022448"/>
    </source>
</evidence>
<keyword evidence="10" id="KW-1185">Reference proteome</keyword>
<evidence type="ECO:0000256" key="2">
    <source>
        <dbReference type="ARBA" id="ARBA00007935"/>
    </source>
</evidence>
<keyword evidence="6 8" id="KW-1133">Transmembrane helix</keyword>
<evidence type="ECO:0000256" key="7">
    <source>
        <dbReference type="ARBA" id="ARBA00023136"/>
    </source>
</evidence>
<evidence type="ECO:0000256" key="4">
    <source>
        <dbReference type="ARBA" id="ARBA00022475"/>
    </source>
</evidence>
<dbReference type="Gene3D" id="1.10.3470.10">
    <property type="entry name" value="ABC transporter involved in vitamin B12 uptake, BtuC"/>
    <property type="match status" value="1"/>
</dbReference>
<organism evidence="9 10">
    <name type="scientific">Candidatus Nitrospira inopinata</name>
    <dbReference type="NCBI Taxonomy" id="1715989"/>
    <lineage>
        <taxon>Bacteria</taxon>
        <taxon>Pseudomonadati</taxon>
        <taxon>Nitrospirota</taxon>
        <taxon>Nitrospiria</taxon>
        <taxon>Nitrospirales</taxon>
        <taxon>Nitrospiraceae</taxon>
        <taxon>Nitrospira</taxon>
    </lineage>
</organism>
<keyword evidence="4" id="KW-1003">Cell membrane</keyword>
<feature type="transmembrane region" description="Helical" evidence="8">
    <location>
        <begin position="336"/>
        <end position="355"/>
    </location>
</feature>
<dbReference type="Pfam" id="PF01032">
    <property type="entry name" value="FecCD"/>
    <property type="match status" value="1"/>
</dbReference>
<keyword evidence="7 8" id="KW-0472">Membrane</keyword>
<reference evidence="10" key="1">
    <citation type="submission" date="2015-09" db="EMBL/GenBank/DDBJ databases">
        <authorList>
            <person name="Daims H."/>
        </authorList>
    </citation>
    <scope>NUCLEOTIDE SEQUENCE [LARGE SCALE GENOMIC DNA]</scope>
</reference>
<name>A0A0S4KUP9_9BACT</name>
<accession>A0A0S4KUP9</accession>
<feature type="transmembrane region" description="Helical" evidence="8">
    <location>
        <begin position="206"/>
        <end position="228"/>
    </location>
</feature>
<dbReference type="GO" id="GO:0022857">
    <property type="term" value="F:transmembrane transporter activity"/>
    <property type="evidence" value="ECO:0007669"/>
    <property type="project" value="InterPro"/>
</dbReference>
<evidence type="ECO:0000256" key="1">
    <source>
        <dbReference type="ARBA" id="ARBA00004651"/>
    </source>
</evidence>
<feature type="transmembrane region" description="Helical" evidence="8">
    <location>
        <begin position="255"/>
        <end position="276"/>
    </location>
</feature>
<proteinExistence type="inferred from homology"/>
<keyword evidence="3" id="KW-0813">Transport</keyword>
<comment type="subcellular location">
    <subcellularLocation>
        <location evidence="1">Cell membrane</location>
        <topology evidence="1">Multi-pass membrane protein</topology>
    </subcellularLocation>
</comment>
<feature type="transmembrane region" description="Helical" evidence="8">
    <location>
        <begin position="56"/>
        <end position="77"/>
    </location>
</feature>
<dbReference type="CDD" id="cd06550">
    <property type="entry name" value="TM_ABC_iron-siderophores_like"/>
    <property type="match status" value="1"/>
</dbReference>
<dbReference type="InterPro" id="IPR037294">
    <property type="entry name" value="ABC_BtuC-like"/>
</dbReference>
<evidence type="ECO:0000256" key="6">
    <source>
        <dbReference type="ARBA" id="ARBA00022989"/>
    </source>
</evidence>
<dbReference type="GO" id="GO:0033214">
    <property type="term" value="P:siderophore-iron import into cell"/>
    <property type="evidence" value="ECO:0007669"/>
    <property type="project" value="TreeGrafter"/>
</dbReference>
<sequence length="391" mass="40989">MPRVSEISEISDSQAASVSSVTVQSQKAQASVSPRGLAEFEWLTAGAVVTVRRRRLVLAGMVVVAALVIIACTGWGATDLGGGEVLRAWWRLVTAGRLDETGGPVGVILFQVRLPRVLMGFLIGCALAAAGTTLQALLRNPLADPYVLGVSSGAALGITLATLLASTSILTQAPVVPVWGFAGGLIALVVIYRMAQCHGRLPIHGLLLAGVVLNAVLTALMMFITSIMEPVRSAGLIAWLMGSVTVREWGELLGIAAYVLIGTVWLWSYAPVLNLLTQGEETARSLGIDVERTKKRLYVVTALLVGAVVSVSGMIGFVGMVVPHVVRMAIGADHRLVLPAAALVGGMFLIVSDMVARTVLAPSEIPVGVVTALVGGPIFLYFLLAQKSRMV</sequence>
<evidence type="ECO:0000313" key="9">
    <source>
        <dbReference type="EMBL" id="CUQ67519.1"/>
    </source>
</evidence>
<protein>
    <submittedName>
        <fullName evidence="9">Vitamin B12 import system, permease protein BtuC</fullName>
    </submittedName>
</protein>
<dbReference type="STRING" id="1715989.NITINOP_2547"/>
<gene>
    <name evidence="9" type="primary">btuC</name>
    <name evidence="9" type="ORF">NITINOP_2547</name>
</gene>
<comment type="similarity">
    <text evidence="2">Belongs to the binding-protein-dependent transport system permease family. FecCD subfamily.</text>
</comment>
<feature type="transmembrane region" description="Helical" evidence="8">
    <location>
        <begin position="297"/>
        <end position="324"/>
    </location>
</feature>
<dbReference type="SUPFAM" id="SSF81345">
    <property type="entry name" value="ABC transporter involved in vitamin B12 uptake, BtuC"/>
    <property type="match status" value="1"/>
</dbReference>
<dbReference type="PANTHER" id="PTHR30472">
    <property type="entry name" value="FERRIC ENTEROBACTIN TRANSPORT SYSTEM PERMEASE PROTEIN"/>
    <property type="match status" value="1"/>
</dbReference>
<evidence type="ECO:0000256" key="8">
    <source>
        <dbReference type="SAM" id="Phobius"/>
    </source>
</evidence>
<dbReference type="PANTHER" id="PTHR30472:SF25">
    <property type="entry name" value="ABC TRANSPORTER PERMEASE PROTEIN MJ0876-RELATED"/>
    <property type="match status" value="1"/>
</dbReference>
<feature type="transmembrane region" description="Helical" evidence="8">
    <location>
        <begin position="367"/>
        <end position="384"/>
    </location>
</feature>
<evidence type="ECO:0000256" key="5">
    <source>
        <dbReference type="ARBA" id="ARBA00022692"/>
    </source>
</evidence>
<feature type="transmembrane region" description="Helical" evidence="8">
    <location>
        <begin position="176"/>
        <end position="194"/>
    </location>
</feature>
<dbReference type="EMBL" id="LN885086">
    <property type="protein sequence ID" value="CUQ67519.1"/>
    <property type="molecule type" value="Genomic_DNA"/>
</dbReference>
<evidence type="ECO:0000313" key="10">
    <source>
        <dbReference type="Proteomes" id="UP000066284"/>
    </source>
</evidence>
<dbReference type="GO" id="GO:0005886">
    <property type="term" value="C:plasma membrane"/>
    <property type="evidence" value="ECO:0007669"/>
    <property type="project" value="UniProtKB-SubCell"/>
</dbReference>
<dbReference type="KEGG" id="nio:NITINOP_2547"/>
<feature type="transmembrane region" description="Helical" evidence="8">
    <location>
        <begin position="145"/>
        <end position="170"/>
    </location>
</feature>
<feature type="transmembrane region" description="Helical" evidence="8">
    <location>
        <begin position="117"/>
        <end position="138"/>
    </location>
</feature>